<dbReference type="EMBL" id="KI301813">
    <property type="protein sequence ID" value="ERZ94698.1"/>
    <property type="molecule type" value="Genomic_DNA"/>
</dbReference>
<organism evidence="1">
    <name type="scientific">Rhizophagus irregularis (strain DAOM 181602 / DAOM 197198 / MUCL 43194)</name>
    <name type="common">Arbuscular mycorrhizal fungus</name>
    <name type="synonym">Glomus intraradices</name>
    <dbReference type="NCBI Taxonomy" id="747089"/>
    <lineage>
        <taxon>Eukaryota</taxon>
        <taxon>Fungi</taxon>
        <taxon>Fungi incertae sedis</taxon>
        <taxon>Mucoromycota</taxon>
        <taxon>Glomeromycotina</taxon>
        <taxon>Glomeromycetes</taxon>
        <taxon>Glomerales</taxon>
        <taxon>Glomeraceae</taxon>
        <taxon>Rhizophagus</taxon>
    </lineage>
</organism>
<protein>
    <submittedName>
        <fullName evidence="1">Uncharacterized protein</fullName>
    </submittedName>
</protein>
<sequence length="132" mass="15408">MPSLSCFIVGTSYEATISKKKILLMFLERKLREYRKKAGSQDSLEAIYHLIWALRRYYRVAIQILPKLDRYVFVDDSNLFIEDTTLGHAIESVVSMYPRYSDISSRRWRLLPAYNAVLALQLESRSIVLNKA</sequence>
<evidence type="ECO:0000313" key="1">
    <source>
        <dbReference type="EMBL" id="ERZ94698.1"/>
    </source>
</evidence>
<proteinExistence type="predicted"/>
<dbReference type="AlphaFoldDB" id="U9SFP9"/>
<dbReference type="HOGENOM" id="CLU_1918222_0_0_1"/>
<dbReference type="VEuPathDB" id="FungiDB:RhiirFUN_017652"/>
<name>U9SFP9_RHIID</name>
<reference evidence="1" key="1">
    <citation type="submission" date="2013-07" db="EMBL/GenBank/DDBJ databases">
        <title>The genome of an arbuscular mycorrhizal fungus provides insights into the evolution of the oldest plant symbiosis.</title>
        <authorList>
            <consortium name="DOE Joint Genome Institute"/>
            <person name="Tisserant E."/>
            <person name="Malbreil M."/>
            <person name="Kuo A."/>
            <person name="Kohler A."/>
            <person name="Symeonidi A."/>
            <person name="Balestrini R."/>
            <person name="Charron P."/>
            <person name="Duensing N."/>
            <person name="Frei-dit-Frey N."/>
            <person name="Gianinazzi-Pearson V."/>
            <person name="Gilbert B."/>
            <person name="Handa Y."/>
            <person name="Hijri M."/>
            <person name="Kaul R."/>
            <person name="Kawaguchi M."/>
            <person name="Krajinski F."/>
            <person name="Lammers P."/>
            <person name="Lapierre D."/>
            <person name="Masclaux F.G."/>
            <person name="Murat C."/>
            <person name="Morin E."/>
            <person name="Ndikumana S."/>
            <person name="Pagni M."/>
            <person name="Petitpierre D."/>
            <person name="Requena N."/>
            <person name="Rosikiewicz P."/>
            <person name="Riley R."/>
            <person name="Saito K."/>
            <person name="San Clemente H."/>
            <person name="Shapiro H."/>
            <person name="van Tuinen D."/>
            <person name="Becard G."/>
            <person name="Bonfante P."/>
            <person name="Paszkowski U."/>
            <person name="Shachar-Hill Y."/>
            <person name="Young J.P."/>
            <person name="Sanders I.R."/>
            <person name="Henrissat B."/>
            <person name="Rensing S.A."/>
            <person name="Grigoriev I.V."/>
            <person name="Corradi N."/>
            <person name="Roux C."/>
            <person name="Martin F."/>
        </authorList>
    </citation>
    <scope>NUCLEOTIDE SEQUENCE</scope>
    <source>
        <strain evidence="1">DAOM 197198</strain>
    </source>
</reference>
<gene>
    <name evidence="1" type="ORF">GLOINDRAFT_90413</name>
</gene>
<accession>U9SFP9</accession>